<dbReference type="GO" id="GO:0004553">
    <property type="term" value="F:hydrolase activity, hydrolyzing O-glycosyl compounds"/>
    <property type="evidence" value="ECO:0007669"/>
    <property type="project" value="InterPro"/>
</dbReference>
<dbReference type="Gene3D" id="2.60.120.260">
    <property type="entry name" value="Galactose-binding domain-like"/>
    <property type="match status" value="1"/>
</dbReference>
<dbReference type="InterPro" id="IPR013783">
    <property type="entry name" value="Ig-like_fold"/>
</dbReference>
<dbReference type="InterPro" id="IPR006103">
    <property type="entry name" value="Glyco_hydro_2_cat"/>
</dbReference>
<feature type="domain" description="Glycoside hydrolase family 2 immunoglobulin-like beta-sandwich" evidence="4">
    <location>
        <begin position="192"/>
        <end position="293"/>
    </location>
</feature>
<evidence type="ECO:0000313" key="10">
    <source>
        <dbReference type="Proteomes" id="UP000323930"/>
    </source>
</evidence>
<dbReference type="AlphaFoldDB" id="A0A5D0HKA5"/>
<dbReference type="InterPro" id="IPR036156">
    <property type="entry name" value="Beta-gal/glucu_dom_sf"/>
</dbReference>
<evidence type="ECO:0000259" key="7">
    <source>
        <dbReference type="Pfam" id="PF16355"/>
    </source>
</evidence>
<evidence type="ECO:0000256" key="2">
    <source>
        <dbReference type="ARBA" id="ARBA00022801"/>
    </source>
</evidence>
<name>A0A5D0HKA5_9FLAO</name>
<dbReference type="RefSeq" id="WP_148544714.1">
    <property type="nucleotide sequence ID" value="NZ_VSDQ01000718.1"/>
</dbReference>
<feature type="domain" description="Glycoside hydrolase family 2 catalytic" evidence="5">
    <location>
        <begin position="300"/>
        <end position="516"/>
    </location>
</feature>
<evidence type="ECO:0000259" key="6">
    <source>
        <dbReference type="Pfam" id="PF02837"/>
    </source>
</evidence>
<dbReference type="PROSITE" id="PS00608">
    <property type="entry name" value="GLYCOSYL_HYDROL_F2_2"/>
    <property type="match status" value="1"/>
</dbReference>
<evidence type="ECO:0000259" key="4">
    <source>
        <dbReference type="Pfam" id="PF00703"/>
    </source>
</evidence>
<keyword evidence="2" id="KW-0378">Hydrolase</keyword>
<dbReference type="InterPro" id="IPR032311">
    <property type="entry name" value="DUF4982"/>
</dbReference>
<dbReference type="SUPFAM" id="SSF49303">
    <property type="entry name" value="beta-Galactosidase/glucuronidase domain"/>
    <property type="match status" value="1"/>
</dbReference>
<evidence type="ECO:0000259" key="5">
    <source>
        <dbReference type="Pfam" id="PF02836"/>
    </source>
</evidence>
<dbReference type="Gene3D" id="3.20.20.80">
    <property type="entry name" value="Glycosidases"/>
    <property type="match status" value="1"/>
</dbReference>
<dbReference type="PRINTS" id="PR00132">
    <property type="entry name" value="GLHYDRLASE2"/>
</dbReference>
<dbReference type="InterPro" id="IPR006102">
    <property type="entry name" value="Ig-like_GH2"/>
</dbReference>
<feature type="domain" description="Glycosyl hydrolases family 2 sugar binding" evidence="6">
    <location>
        <begin position="85"/>
        <end position="174"/>
    </location>
</feature>
<accession>A0A5D0HKA5</accession>
<dbReference type="Pfam" id="PF02837">
    <property type="entry name" value="Glyco_hydro_2_N"/>
    <property type="match status" value="1"/>
</dbReference>
<dbReference type="PANTHER" id="PTHR42732:SF1">
    <property type="entry name" value="BETA-MANNOSIDASE"/>
    <property type="match status" value="1"/>
</dbReference>
<dbReference type="Pfam" id="PF16355">
    <property type="entry name" value="DUF4982"/>
    <property type="match status" value="1"/>
</dbReference>
<dbReference type="SUPFAM" id="SSF49785">
    <property type="entry name" value="Galactose-binding domain-like"/>
    <property type="match status" value="1"/>
</dbReference>
<dbReference type="SUPFAM" id="SSF51445">
    <property type="entry name" value="(Trans)glycosidases"/>
    <property type="match status" value="1"/>
</dbReference>
<comment type="caution">
    <text evidence="9">The sequence shown here is derived from an EMBL/GenBank/DDBJ whole genome shotgun (WGS) entry which is preliminary data.</text>
</comment>
<keyword evidence="3" id="KW-0326">Glycosidase</keyword>
<dbReference type="InterPro" id="IPR006101">
    <property type="entry name" value="Glyco_hydro_2"/>
</dbReference>
<dbReference type="InterPro" id="IPR017853">
    <property type="entry name" value="GH"/>
</dbReference>
<gene>
    <name evidence="9" type="ORF">FUA24_19425</name>
</gene>
<feature type="domain" description="Glycoside hydrolase family 2" evidence="8">
    <location>
        <begin position="707"/>
        <end position="802"/>
    </location>
</feature>
<evidence type="ECO:0000259" key="8">
    <source>
        <dbReference type="Pfam" id="PF18565"/>
    </source>
</evidence>
<evidence type="ECO:0000313" key="9">
    <source>
        <dbReference type="EMBL" id="TYA71728.1"/>
    </source>
</evidence>
<protein>
    <submittedName>
        <fullName evidence="9">DUF4982 domain-containing protein</fullName>
    </submittedName>
</protein>
<organism evidence="9 10">
    <name type="scientific">Seonamhaeicola marinus</name>
    <dbReference type="NCBI Taxonomy" id="1912246"/>
    <lineage>
        <taxon>Bacteria</taxon>
        <taxon>Pseudomonadati</taxon>
        <taxon>Bacteroidota</taxon>
        <taxon>Flavobacteriia</taxon>
        <taxon>Flavobacteriales</taxon>
        <taxon>Flavobacteriaceae</taxon>
    </lineage>
</organism>
<dbReference type="EMBL" id="VSDQ01000718">
    <property type="protein sequence ID" value="TYA71728.1"/>
    <property type="molecule type" value="Genomic_DNA"/>
</dbReference>
<proteinExistence type="inferred from homology"/>
<dbReference type="OrthoDB" id="9774262at2"/>
<dbReference type="Gene3D" id="2.60.40.10">
    <property type="entry name" value="Immunoglobulins"/>
    <property type="match status" value="3"/>
</dbReference>
<dbReference type="InterPro" id="IPR040605">
    <property type="entry name" value="Glyco_hydro2_dom5"/>
</dbReference>
<sequence length="807" mass="92691">MKKGLIIILFLFSLNKTFSQYFNNSPVRIKENFNKEWKFNLADSIIFSAAEFDDSDWRELEVPHDWSVEHKFDKTNSGRNAWLPGGIGWYRKHFTIPETYKNKHIEIQFDGVYRHAQVYVNGEHVGNQYDGYTSFYFDISPYLKYGKTNVIAVKVDNSIQPNCRWYSGSGIYRNTWLTISDNLHVNNWGTYITTPEVSQEKALVNIETTVENFRGKVKFELTTTLYNSKGNRVGFATSKINAKLMRQYTVSQNIFIENPELWSDKSPKLYTALTKIKVDGEVIDDYQSTFGIRAIEFDAKKGFFLNGKNMKINGVCLHHEAGVLGAAVPIEVWEYRLKTLKEFGCNAIRTAHNPASPEFMDLCDQMGFLVMDEFVDKWYDNVPYANSNLKNNFFNPSGFGDPKFYLEWQKNYKQTILRDRNHPSIIIWSVGNENHSPGNVRQNAGLKTYASFVRTLDPTRPVISGLERYKDENPSKKVNKILETTSYMDIIAMNYGEQWVNEIGSRNPDKPYLSTESYIYFNSSPTKRFANIERLPWFDVLDNNFNMGLFLWSGIDYLGESKKFPKLGTDCGLVDFAGFRKERSYLYQALWTDKPVVRIAVYEGDADDFSTSGKWGWPPMHESWNLEKGKAYDLVTYTNCESVNLYLNGKKIGNKKLSDFSNWIMKWKEIDYEPGLLKAVGIINGKEVCEFELKTSGKPRKIHLKANKTNVIKNEVALVEVNVLDNKGNLVKHLESDLSFQIKGNGKIIGLSNGNVYNTSSFMDKTSKKTNKGKCLVYLKVGNKTEDLHLTVSSNTLKTQVLTLKVN</sequence>
<dbReference type="Pfam" id="PF02836">
    <property type="entry name" value="Glyco_hydro_2_C"/>
    <property type="match status" value="1"/>
</dbReference>
<dbReference type="Proteomes" id="UP000323930">
    <property type="component" value="Unassembled WGS sequence"/>
</dbReference>
<dbReference type="InterPro" id="IPR008979">
    <property type="entry name" value="Galactose-bd-like_sf"/>
</dbReference>
<dbReference type="InterPro" id="IPR006104">
    <property type="entry name" value="Glyco_hydro_2_N"/>
</dbReference>
<comment type="similarity">
    <text evidence="1">Belongs to the glycosyl hydrolase 2 family.</text>
</comment>
<evidence type="ECO:0000256" key="1">
    <source>
        <dbReference type="ARBA" id="ARBA00007401"/>
    </source>
</evidence>
<dbReference type="Pfam" id="PF00703">
    <property type="entry name" value="Glyco_hydro_2"/>
    <property type="match status" value="1"/>
</dbReference>
<keyword evidence="10" id="KW-1185">Reference proteome</keyword>
<dbReference type="InterPro" id="IPR023232">
    <property type="entry name" value="Glyco_hydro_2_AS"/>
</dbReference>
<dbReference type="Pfam" id="PF18565">
    <property type="entry name" value="Glyco_hydro2_C5"/>
    <property type="match status" value="1"/>
</dbReference>
<feature type="domain" description="DUF4982" evidence="7">
    <location>
        <begin position="629"/>
        <end position="689"/>
    </location>
</feature>
<dbReference type="GO" id="GO:0005975">
    <property type="term" value="P:carbohydrate metabolic process"/>
    <property type="evidence" value="ECO:0007669"/>
    <property type="project" value="InterPro"/>
</dbReference>
<reference evidence="9 10" key="1">
    <citation type="submission" date="2019-08" db="EMBL/GenBank/DDBJ databases">
        <title>Seonamhaeicola sediminis sp. nov., isolated from marine sediment.</title>
        <authorList>
            <person name="Cao W.R."/>
        </authorList>
    </citation>
    <scope>NUCLEOTIDE SEQUENCE [LARGE SCALE GENOMIC DNA]</scope>
    <source>
        <strain evidence="9 10">B011</strain>
    </source>
</reference>
<evidence type="ECO:0000256" key="3">
    <source>
        <dbReference type="ARBA" id="ARBA00023295"/>
    </source>
</evidence>
<dbReference type="InterPro" id="IPR051913">
    <property type="entry name" value="GH2_Domain-Containing"/>
</dbReference>
<dbReference type="PANTHER" id="PTHR42732">
    <property type="entry name" value="BETA-GALACTOSIDASE"/>
    <property type="match status" value="1"/>
</dbReference>